<dbReference type="InterPro" id="IPR002589">
    <property type="entry name" value="Macro_dom"/>
</dbReference>
<protein>
    <submittedName>
        <fullName evidence="3">Macro domain-containing protein</fullName>
    </submittedName>
</protein>
<evidence type="ECO:0000313" key="3">
    <source>
        <dbReference type="EMBL" id="HIV26777.1"/>
    </source>
</evidence>
<dbReference type="InterPro" id="IPR043472">
    <property type="entry name" value="Macro_dom-like"/>
</dbReference>
<comment type="caution">
    <text evidence="3">The sequence shown here is derived from an EMBL/GenBank/DDBJ whole genome shotgun (WGS) entry which is preliminary data.</text>
</comment>
<dbReference type="PROSITE" id="PS50943">
    <property type="entry name" value="HTH_CROC1"/>
    <property type="match status" value="1"/>
</dbReference>
<gene>
    <name evidence="3" type="ORF">IAA64_02315</name>
</gene>
<accession>A0A9D1P657</accession>
<evidence type="ECO:0000313" key="4">
    <source>
        <dbReference type="Proteomes" id="UP000886884"/>
    </source>
</evidence>
<organism evidence="3 4">
    <name type="scientific">Candidatus Ornithocaccomicrobium faecavium</name>
    <dbReference type="NCBI Taxonomy" id="2840890"/>
    <lineage>
        <taxon>Bacteria</taxon>
        <taxon>Bacillati</taxon>
        <taxon>Bacillota</taxon>
        <taxon>Clostridia</taxon>
        <taxon>Candidatus Ornithocaccomicrobium</taxon>
    </lineage>
</organism>
<proteinExistence type="predicted"/>
<dbReference type="GO" id="GO:0003677">
    <property type="term" value="F:DNA binding"/>
    <property type="evidence" value="ECO:0007669"/>
    <property type="project" value="InterPro"/>
</dbReference>
<feature type="domain" description="HTH cro/C1-type" evidence="1">
    <location>
        <begin position="230"/>
        <end position="284"/>
    </location>
</feature>
<dbReference type="SMART" id="SM00506">
    <property type="entry name" value="A1pp"/>
    <property type="match status" value="1"/>
</dbReference>
<dbReference type="CDD" id="cd02908">
    <property type="entry name" value="Macro_OAADPr_deacetylase"/>
    <property type="match status" value="1"/>
</dbReference>
<dbReference type="EMBL" id="DVOT01000043">
    <property type="protein sequence ID" value="HIV26777.1"/>
    <property type="molecule type" value="Genomic_DNA"/>
</dbReference>
<dbReference type="InterPro" id="IPR001387">
    <property type="entry name" value="Cro/C1-type_HTH"/>
</dbReference>
<dbReference type="Proteomes" id="UP000886884">
    <property type="component" value="Unassembled WGS sequence"/>
</dbReference>
<dbReference type="PANTHER" id="PTHR11106:SF27">
    <property type="entry name" value="MACRO DOMAIN-CONTAINING PROTEIN"/>
    <property type="match status" value="1"/>
</dbReference>
<dbReference type="SUPFAM" id="SSF47413">
    <property type="entry name" value="lambda repressor-like DNA-binding domains"/>
    <property type="match status" value="1"/>
</dbReference>
<dbReference type="InterPro" id="IPR010982">
    <property type="entry name" value="Lambda_DNA-bd_dom_sf"/>
</dbReference>
<dbReference type="Pfam" id="PF01661">
    <property type="entry name" value="Macro"/>
    <property type="match status" value="1"/>
</dbReference>
<sequence length="333" mass="36868">MPFSLVRNDIVNMRVDAIVNAANSSLAPGGGVCGAIFAAAGHTALEKACRAIGHCDVGSAVITPGFDLPARYVIHAVGPIWQGGARGEADLLHSCYTRALHLARENGCESIAFPLISSGIFGYPKPQALRVAINAIEEFLLKYEMQVYLVIFDRAALLISERLYENIQRYIDDRYVELRAFPRQAAEALPHARQRAEQADLPLAAPCATPGKRSLDDLLGHLDESFSRMLLRLIDEKGMTDVEVYKRANLDRKLFSKIRKEGYNPSKQTALALAIALRLNLDETKDLLGRAGYALSHSNKFDIIIEYFIEEGVYDIFEINEALFAFEQRLLGA</sequence>
<dbReference type="SUPFAM" id="SSF52949">
    <property type="entry name" value="Macro domain-like"/>
    <property type="match status" value="1"/>
</dbReference>
<dbReference type="Gene3D" id="1.10.260.40">
    <property type="entry name" value="lambda repressor-like DNA-binding domains"/>
    <property type="match status" value="1"/>
</dbReference>
<dbReference type="Gene3D" id="3.40.220.10">
    <property type="entry name" value="Leucine Aminopeptidase, subunit E, domain 1"/>
    <property type="match status" value="1"/>
</dbReference>
<dbReference type="PROSITE" id="PS51154">
    <property type="entry name" value="MACRO"/>
    <property type="match status" value="1"/>
</dbReference>
<feature type="domain" description="Macro" evidence="2">
    <location>
        <begin position="1"/>
        <end position="168"/>
    </location>
</feature>
<name>A0A9D1P657_9FIRM</name>
<evidence type="ECO:0000259" key="2">
    <source>
        <dbReference type="PROSITE" id="PS51154"/>
    </source>
</evidence>
<evidence type="ECO:0000259" key="1">
    <source>
        <dbReference type="PROSITE" id="PS50943"/>
    </source>
</evidence>
<reference evidence="3" key="1">
    <citation type="submission" date="2020-10" db="EMBL/GenBank/DDBJ databases">
        <authorList>
            <person name="Gilroy R."/>
        </authorList>
    </citation>
    <scope>NUCLEOTIDE SEQUENCE</scope>
    <source>
        <strain evidence="3">CHK183-6373</strain>
    </source>
</reference>
<dbReference type="AlphaFoldDB" id="A0A9D1P657"/>
<dbReference type="PANTHER" id="PTHR11106">
    <property type="entry name" value="GANGLIOSIDE INDUCED DIFFERENTIATION ASSOCIATED PROTEIN 2-RELATED"/>
    <property type="match status" value="1"/>
</dbReference>
<reference evidence="3" key="2">
    <citation type="journal article" date="2021" name="PeerJ">
        <title>Extensive microbial diversity within the chicken gut microbiome revealed by metagenomics and culture.</title>
        <authorList>
            <person name="Gilroy R."/>
            <person name="Ravi A."/>
            <person name="Getino M."/>
            <person name="Pursley I."/>
            <person name="Horton D.L."/>
            <person name="Alikhan N.F."/>
            <person name="Baker D."/>
            <person name="Gharbi K."/>
            <person name="Hall N."/>
            <person name="Watson M."/>
            <person name="Adriaenssens E.M."/>
            <person name="Foster-Nyarko E."/>
            <person name="Jarju S."/>
            <person name="Secka A."/>
            <person name="Antonio M."/>
            <person name="Oren A."/>
            <person name="Chaudhuri R.R."/>
            <person name="La Ragione R."/>
            <person name="Hildebrand F."/>
            <person name="Pallen M.J."/>
        </authorList>
    </citation>
    <scope>NUCLEOTIDE SEQUENCE</scope>
    <source>
        <strain evidence="3">CHK183-6373</strain>
    </source>
</reference>